<proteinExistence type="predicted"/>
<keyword evidence="1" id="KW-0812">Transmembrane</keyword>
<name>A0A8T3VLI0_METOL</name>
<reference evidence="2" key="1">
    <citation type="submission" date="2019-04" db="EMBL/GenBank/DDBJ databases">
        <title>Evolution of Biomass-Degrading Anaerobic Consortia Revealed by Metagenomics.</title>
        <authorList>
            <person name="Peng X."/>
        </authorList>
    </citation>
    <scope>NUCLEOTIDE SEQUENCE</scope>
    <source>
        <strain evidence="2">SIG14</strain>
    </source>
</reference>
<feature type="transmembrane region" description="Helical" evidence="1">
    <location>
        <begin position="12"/>
        <end position="31"/>
    </location>
</feature>
<evidence type="ECO:0000256" key="1">
    <source>
        <dbReference type="SAM" id="Phobius"/>
    </source>
</evidence>
<comment type="caution">
    <text evidence="2">The sequence shown here is derived from an EMBL/GenBank/DDBJ whole genome shotgun (WGS) entry which is preliminary data.</text>
</comment>
<keyword evidence="1" id="KW-1133">Transmembrane helix</keyword>
<accession>A0A8T3VLI0</accession>
<organism evidence="2 3">
    <name type="scientific">Methanobrevibacter olleyae</name>
    <dbReference type="NCBI Taxonomy" id="294671"/>
    <lineage>
        <taxon>Archaea</taxon>
        <taxon>Methanobacteriati</taxon>
        <taxon>Methanobacteriota</taxon>
        <taxon>Methanomada group</taxon>
        <taxon>Methanobacteria</taxon>
        <taxon>Methanobacteriales</taxon>
        <taxon>Methanobacteriaceae</taxon>
        <taxon>Methanobrevibacter</taxon>
    </lineage>
</organism>
<dbReference type="Proteomes" id="UP000732619">
    <property type="component" value="Unassembled WGS sequence"/>
</dbReference>
<gene>
    <name evidence="2" type="ORF">E7Z75_02360</name>
</gene>
<evidence type="ECO:0000313" key="2">
    <source>
        <dbReference type="EMBL" id="MBE6511983.1"/>
    </source>
</evidence>
<sequence length="151" mass="17109">MFNLIKDNKGFVSLADAMLSIFLLLMVLMAFNMMSDIEVPSLSEESNDFKTSQDIMEIMSSKVDGRDYSLIERISFIFSLNNNSISSKREVKSLLDGFFSVYLDDGQHYAFVETNQLDGEVLSSNGDHISADSVNVAIRDYGNYSYKLYIF</sequence>
<keyword evidence="1" id="KW-0472">Membrane</keyword>
<dbReference type="EMBL" id="SUTG01000006">
    <property type="protein sequence ID" value="MBE6511983.1"/>
    <property type="molecule type" value="Genomic_DNA"/>
</dbReference>
<evidence type="ECO:0000313" key="3">
    <source>
        <dbReference type="Proteomes" id="UP000732619"/>
    </source>
</evidence>
<dbReference type="AlphaFoldDB" id="A0A8T3VLI0"/>
<protein>
    <submittedName>
        <fullName evidence="2">Uncharacterized protein</fullName>
    </submittedName>
</protein>